<evidence type="ECO:0000313" key="2">
    <source>
        <dbReference type="EMBL" id="GAA5340545.1"/>
    </source>
</evidence>
<organism evidence="2 3">
    <name type="scientific">Brevibacterium ammoniilyticum</name>
    <dbReference type="NCBI Taxonomy" id="1046555"/>
    <lineage>
        <taxon>Bacteria</taxon>
        <taxon>Bacillati</taxon>
        <taxon>Actinomycetota</taxon>
        <taxon>Actinomycetes</taxon>
        <taxon>Micrococcales</taxon>
        <taxon>Brevibacteriaceae</taxon>
        <taxon>Brevibacterium</taxon>
    </lineage>
</organism>
<comment type="caution">
    <text evidence="2">The sequence shown here is derived from an EMBL/GenBank/DDBJ whole genome shotgun (WGS) entry which is preliminary data.</text>
</comment>
<reference evidence="2 3" key="1">
    <citation type="submission" date="2024-02" db="EMBL/GenBank/DDBJ databases">
        <title>Characterization of antibiotic resistant novel bacterial strains and their environmental applications.</title>
        <authorList>
            <person name="Manzoor S."/>
            <person name="Abbas S."/>
            <person name="Arshad M."/>
            <person name="Li W.J."/>
            <person name="Ahmed I."/>
        </authorList>
    </citation>
    <scope>NUCLEOTIDE SEQUENCE [LARGE SCALE GENOMIC DNA]</scope>
    <source>
        <strain evidence="2 3">KACC 15558</strain>
    </source>
</reference>
<protein>
    <submittedName>
        <fullName evidence="2">Uncharacterized protein</fullName>
    </submittedName>
</protein>
<dbReference type="EMBL" id="BAABNP010000005">
    <property type="protein sequence ID" value="GAA5340545.1"/>
    <property type="molecule type" value="Genomic_DNA"/>
</dbReference>
<evidence type="ECO:0000256" key="1">
    <source>
        <dbReference type="SAM" id="MobiDB-lite"/>
    </source>
</evidence>
<evidence type="ECO:0000313" key="3">
    <source>
        <dbReference type="Proteomes" id="UP001498935"/>
    </source>
</evidence>
<accession>A0ABP9TYW7</accession>
<gene>
    <name evidence="2" type="ORF">KACC15558_15850</name>
</gene>
<keyword evidence="3" id="KW-1185">Reference proteome</keyword>
<name>A0ABP9TYW7_9MICO</name>
<feature type="region of interest" description="Disordered" evidence="1">
    <location>
        <begin position="43"/>
        <end position="79"/>
    </location>
</feature>
<proteinExistence type="predicted"/>
<dbReference type="Proteomes" id="UP001498935">
    <property type="component" value="Unassembled WGS sequence"/>
</dbReference>
<sequence>MGEDDLCGLGETDVAADGFDEFGADEAGELLEMLGHRRRGYMEDGRGGSYGPGLADGSEGAQTRIDHSRTLHNDFGILR</sequence>